<dbReference type="SUPFAM" id="SSF52540">
    <property type="entry name" value="P-loop containing nucleoside triphosphate hydrolases"/>
    <property type="match status" value="2"/>
</dbReference>
<dbReference type="CDD" id="cd03250">
    <property type="entry name" value="ABCC_MRP_domain1"/>
    <property type="match status" value="1"/>
</dbReference>
<evidence type="ECO:0000256" key="6">
    <source>
        <dbReference type="ARBA" id="ARBA00022741"/>
    </source>
</evidence>
<keyword evidence="4 11" id="KW-0812">Transmembrane</keyword>
<dbReference type="InterPro" id="IPR050173">
    <property type="entry name" value="ABC_transporter_C-like"/>
</dbReference>
<feature type="transmembrane region" description="Helical" evidence="11">
    <location>
        <begin position="38"/>
        <end position="59"/>
    </location>
</feature>
<name>A0AAR2J1B2_PYGNA</name>
<evidence type="ECO:0000256" key="3">
    <source>
        <dbReference type="ARBA" id="ARBA00022448"/>
    </source>
</evidence>
<keyword evidence="3" id="KW-0813">Transport</keyword>
<dbReference type="SUPFAM" id="SSF90123">
    <property type="entry name" value="ABC transporter transmembrane region"/>
    <property type="match status" value="2"/>
</dbReference>
<evidence type="ECO:0000256" key="2">
    <source>
        <dbReference type="ARBA" id="ARBA00009726"/>
    </source>
</evidence>
<feature type="transmembrane region" description="Helical" evidence="11">
    <location>
        <begin position="179"/>
        <end position="200"/>
    </location>
</feature>
<evidence type="ECO:0000256" key="4">
    <source>
        <dbReference type="ARBA" id="ARBA00022692"/>
    </source>
</evidence>
<accession>A0AAR2J1B2</accession>
<dbReference type="GeneTree" id="ENSGT00940000155470"/>
<dbReference type="Pfam" id="PF00005">
    <property type="entry name" value="ABC_tran"/>
    <property type="match status" value="2"/>
</dbReference>
<reference evidence="14" key="2">
    <citation type="submission" date="2025-08" db="UniProtKB">
        <authorList>
            <consortium name="Ensembl"/>
        </authorList>
    </citation>
    <scope>IDENTIFICATION</scope>
</reference>
<comment type="similarity">
    <text evidence="2">Belongs to the ABC transporter superfamily. ABCC family. Conjugate transporter (TC 3.A.1.208) subfamily.</text>
</comment>
<reference evidence="14" key="3">
    <citation type="submission" date="2025-09" db="UniProtKB">
        <authorList>
            <consortium name="Ensembl"/>
        </authorList>
    </citation>
    <scope>IDENTIFICATION</scope>
</reference>
<feature type="transmembrane region" description="Helical" evidence="11">
    <location>
        <begin position="862"/>
        <end position="885"/>
    </location>
</feature>
<dbReference type="GO" id="GO:0016020">
    <property type="term" value="C:membrane"/>
    <property type="evidence" value="ECO:0007669"/>
    <property type="project" value="InterPro"/>
</dbReference>
<dbReference type="CDD" id="cd18599">
    <property type="entry name" value="ABC_6TM_MRP5_8_9_D2"/>
    <property type="match status" value="1"/>
</dbReference>
<dbReference type="Proteomes" id="UP001501920">
    <property type="component" value="Chromosome 7"/>
</dbReference>
<dbReference type="PROSITE" id="PS50929">
    <property type="entry name" value="ABC_TM1F"/>
    <property type="match status" value="2"/>
</dbReference>
<feature type="transmembrane region" description="Helical" evidence="11">
    <location>
        <begin position="314"/>
        <end position="331"/>
    </location>
</feature>
<evidence type="ECO:0000256" key="1">
    <source>
        <dbReference type="ARBA" id="ARBA00004127"/>
    </source>
</evidence>
<keyword evidence="7" id="KW-0067">ATP-binding</keyword>
<dbReference type="PANTHER" id="PTHR24223">
    <property type="entry name" value="ATP-BINDING CASSETTE SUB-FAMILY C"/>
    <property type="match status" value="1"/>
</dbReference>
<proteinExistence type="inferred from homology"/>
<dbReference type="InterPro" id="IPR017871">
    <property type="entry name" value="ABC_transporter-like_CS"/>
</dbReference>
<keyword evidence="15" id="KW-1185">Reference proteome</keyword>
<keyword evidence="6" id="KW-0547">Nucleotide-binding</keyword>
<dbReference type="InterPro" id="IPR036640">
    <property type="entry name" value="ABC1_TM_sf"/>
</dbReference>
<dbReference type="GO" id="GO:0005524">
    <property type="term" value="F:ATP binding"/>
    <property type="evidence" value="ECO:0007669"/>
    <property type="project" value="UniProtKB-KW"/>
</dbReference>
<evidence type="ECO:0000313" key="14">
    <source>
        <dbReference type="Ensembl" id="ENSPNAP00000044107.1"/>
    </source>
</evidence>
<feature type="transmembrane region" description="Helical" evidence="11">
    <location>
        <begin position="206"/>
        <end position="225"/>
    </location>
</feature>
<keyword evidence="10" id="KW-0325">Glycoprotein</keyword>
<feature type="transmembrane region" description="Helical" evidence="11">
    <location>
        <begin position="281"/>
        <end position="302"/>
    </location>
</feature>
<evidence type="ECO:0000259" key="12">
    <source>
        <dbReference type="PROSITE" id="PS50893"/>
    </source>
</evidence>
<feature type="domain" description="ABC transporter" evidence="12">
    <location>
        <begin position="957"/>
        <end position="1191"/>
    </location>
</feature>
<feature type="transmembrane region" description="Helical" evidence="11">
    <location>
        <begin position="757"/>
        <end position="775"/>
    </location>
</feature>
<dbReference type="InterPro" id="IPR011527">
    <property type="entry name" value="ABC1_TM_dom"/>
</dbReference>
<keyword evidence="9 11" id="KW-0472">Membrane</keyword>
<gene>
    <name evidence="14" type="primary">ABCC5</name>
</gene>
<dbReference type="PANTHER" id="PTHR24223:SF196">
    <property type="entry name" value="ATP-BINDING CASSETTE SUB-FAMILY C MEMBER 5"/>
    <property type="match status" value="1"/>
</dbReference>
<dbReference type="Gene3D" id="1.20.1560.10">
    <property type="entry name" value="ABC transporter type 1, transmembrane domain"/>
    <property type="match status" value="2"/>
</dbReference>
<feature type="transmembrane region" description="Helical" evidence="11">
    <location>
        <begin position="781"/>
        <end position="800"/>
    </location>
</feature>
<keyword evidence="5" id="KW-0677">Repeat</keyword>
<evidence type="ECO:0000256" key="10">
    <source>
        <dbReference type="ARBA" id="ARBA00023180"/>
    </source>
</evidence>
<dbReference type="FunFam" id="1.20.1560.10:FF:000015">
    <property type="entry name" value="multidrug resistance-associated protein 5 isoform X1"/>
    <property type="match status" value="1"/>
</dbReference>
<dbReference type="CDD" id="cd18592">
    <property type="entry name" value="ABC_6TM_MRP5_8_9_D1"/>
    <property type="match status" value="1"/>
</dbReference>
<feature type="domain" description="ABC transporter" evidence="12">
    <location>
        <begin position="322"/>
        <end position="557"/>
    </location>
</feature>
<evidence type="ECO:0000256" key="9">
    <source>
        <dbReference type="ARBA" id="ARBA00023136"/>
    </source>
</evidence>
<dbReference type="GO" id="GO:0140359">
    <property type="term" value="F:ABC-type transporter activity"/>
    <property type="evidence" value="ECO:0007669"/>
    <property type="project" value="InterPro"/>
</dbReference>
<dbReference type="GO" id="GO:0016887">
    <property type="term" value="F:ATP hydrolysis activity"/>
    <property type="evidence" value="ECO:0007669"/>
    <property type="project" value="InterPro"/>
</dbReference>
<dbReference type="FunFam" id="1.20.1560.10:FF:000012">
    <property type="entry name" value="ATP binding cassette subfamily C member 5"/>
    <property type="match status" value="1"/>
</dbReference>
<protein>
    <recommendedName>
        <fullName evidence="16">ATP-binding cassette, sub-family C (CFTR/MRP), member 5</fullName>
    </recommendedName>
</protein>
<reference evidence="14 15" key="1">
    <citation type="submission" date="2020-10" db="EMBL/GenBank/DDBJ databases">
        <title>Pygocentrus nattereri (red-bellied piranha) genome, fPygNat1, primary haplotype.</title>
        <authorList>
            <person name="Myers G."/>
            <person name="Meyer A."/>
            <person name="Karagic N."/>
            <person name="Pippel M."/>
            <person name="Winkler S."/>
            <person name="Tracey A."/>
            <person name="Wood J."/>
            <person name="Formenti G."/>
            <person name="Howe K."/>
            <person name="Fedrigo O."/>
            <person name="Jarvis E.D."/>
        </authorList>
    </citation>
    <scope>NUCLEOTIDE SEQUENCE [LARGE SCALE GENOMIC DNA]</scope>
</reference>
<evidence type="ECO:0000256" key="11">
    <source>
        <dbReference type="SAM" id="Phobius"/>
    </source>
</evidence>
<dbReference type="PROSITE" id="PS00211">
    <property type="entry name" value="ABC_TRANSPORTER_1"/>
    <property type="match status" value="2"/>
</dbReference>
<evidence type="ECO:0000256" key="5">
    <source>
        <dbReference type="ARBA" id="ARBA00022737"/>
    </source>
</evidence>
<dbReference type="SMART" id="SM00382">
    <property type="entry name" value="AAA"/>
    <property type="match status" value="2"/>
</dbReference>
<sequence length="1201" mass="133769">MVFSYLCLVWTVWRNFFEPRFSFSLRVTGFLTTFMDTFQWMMIVMITTMLMMMVGLSMISQCCRHVCVWALSHACLCPVAPLARPPSPQAFVVRRLLEYTQRSEPDLPFGLLLVLGLLTTELVRSWSLALTWALNYRTGTRLRGAILTMAFHKILRLRSLREKSIGELINMCSTDGQRMFEAAAVGSLLAGGPLVAVLGMVYNLSVLGPTSLLGSAVFILFYPTMVSSSAYNIPKGVAVTDQRVQKMNEILNYIKFIKMYAWVKAFSQAVRKRQILESTGYFQSITVGIAPIVVVIASVATFSTHMLLGYDLTAAQAFTVVTMFNAMTFALKVTPFSVKSLSEASVAMERFKVSAVTSFSLHKPGGANRGSCKLSFNSASIIISSILSLSQMTLLEGSVAVNGDFAYVAQQAWILNATLRDNILFGKDYEEESACCLRPDLAILPNADLTEIGERGANLSGGQRQRISLARALYSNRDIYILDDPLSALDAHVGNHIFNNAIRKQLRGKTIIFVTHQLQYLVDCDDVIFMREGSITEQGSHEDLMNLNGDYAAMFNNLQLGEAGSGKKEKPPSKDNGRFCPCILHEYSSVSVILMQVEERGKGSVPCAVYGLYIQALGGLPVFLFILALFILNVGSTAFSNWWLSYWIKQGSGNTTVLVGNSSMVSDSMRDNPLMQYYAAVYTMSMGIMLLLKLLRGIVFVKGTLRASSRLHEELFRKILRSPMKFFDTTPTARILNRFSRDMDEVDTRLPFQAEMFIQNVILVLFCLGVISSVFPWFLVAVGPLVLLFTLLHAVSRVFIRELKRLDNVTQSPFLSHIASSIQGLNTVHAYGKGDEFLRRYQELLDQNQAPFYLFSCAMRWLAVRLDVISVALISITALMIVLMHGKIPPAYAGLAISYAVQLTGLFQFTVRLASETEARFTSVERIHHYIKSLSLEAPARVKNKAPPPEWPQEGEVVFDGVEMRYRENLPLVLKKLSCTIRPKEKVGIVGRTGSGKSSLGVVLFRLVEPCGGTLKIDGVNICDIGLADLRSKLSIIPQEPVLFSGTVRSNLDPFNQYSEEQIWDALEKTHMKECVSQLPLKLESEVVENGENFSVGERQLLCVARVLLRQCKVLILDEATAAMDTETDSLIQETIRNSFQDCTTLTIAHRLHTVLSCDRIMVLNQGQVVEFDEPSKLLANENSRFCAMLAAVENKISVRG</sequence>
<evidence type="ECO:0000256" key="8">
    <source>
        <dbReference type="ARBA" id="ARBA00022989"/>
    </source>
</evidence>
<dbReference type="InterPro" id="IPR003439">
    <property type="entry name" value="ABC_transporter-like_ATP-bd"/>
</dbReference>
<evidence type="ECO:0008006" key="16">
    <source>
        <dbReference type="Google" id="ProtNLM"/>
    </source>
</evidence>
<organism evidence="14 15">
    <name type="scientific">Pygocentrus nattereri</name>
    <name type="common">Red-bellied piranha</name>
    <dbReference type="NCBI Taxonomy" id="42514"/>
    <lineage>
        <taxon>Eukaryota</taxon>
        <taxon>Metazoa</taxon>
        <taxon>Chordata</taxon>
        <taxon>Craniata</taxon>
        <taxon>Vertebrata</taxon>
        <taxon>Euteleostomi</taxon>
        <taxon>Actinopterygii</taxon>
        <taxon>Neopterygii</taxon>
        <taxon>Teleostei</taxon>
        <taxon>Ostariophysi</taxon>
        <taxon>Characiformes</taxon>
        <taxon>Characoidei</taxon>
        <taxon>Pygocentrus</taxon>
    </lineage>
</organism>
<dbReference type="GO" id="GO:0012505">
    <property type="term" value="C:endomembrane system"/>
    <property type="evidence" value="ECO:0007669"/>
    <property type="project" value="UniProtKB-SubCell"/>
</dbReference>
<evidence type="ECO:0000313" key="15">
    <source>
        <dbReference type="Proteomes" id="UP001501920"/>
    </source>
</evidence>
<dbReference type="FunFam" id="3.40.50.300:FF:000074">
    <property type="entry name" value="Multidrug resistance-associated protein 5 isoform 1"/>
    <property type="match status" value="1"/>
</dbReference>
<dbReference type="PROSITE" id="PS50893">
    <property type="entry name" value="ABC_TRANSPORTER_2"/>
    <property type="match status" value="2"/>
</dbReference>
<evidence type="ECO:0000256" key="7">
    <source>
        <dbReference type="ARBA" id="ARBA00022840"/>
    </source>
</evidence>
<dbReference type="AlphaFoldDB" id="A0AAR2J1B2"/>
<feature type="domain" description="ABC transmembrane type-1" evidence="13">
    <location>
        <begin position="89"/>
        <end position="343"/>
    </location>
</feature>
<feature type="transmembrane region" description="Helical" evidence="11">
    <location>
        <begin position="677"/>
        <end position="701"/>
    </location>
</feature>
<dbReference type="CDD" id="cd03244">
    <property type="entry name" value="ABCC_MRP_domain2"/>
    <property type="match status" value="1"/>
</dbReference>
<dbReference type="InterPro" id="IPR027417">
    <property type="entry name" value="P-loop_NTPase"/>
</dbReference>
<evidence type="ECO:0000259" key="13">
    <source>
        <dbReference type="PROSITE" id="PS50929"/>
    </source>
</evidence>
<comment type="subcellular location">
    <subcellularLocation>
        <location evidence="1">Endomembrane system</location>
        <topology evidence="1">Multi-pass membrane protein</topology>
    </subcellularLocation>
</comment>
<dbReference type="Gene3D" id="3.40.50.300">
    <property type="entry name" value="P-loop containing nucleotide triphosphate hydrolases"/>
    <property type="match status" value="2"/>
</dbReference>
<dbReference type="Ensembl" id="ENSPNAT00000059975.1">
    <property type="protein sequence ID" value="ENSPNAP00000044107.1"/>
    <property type="gene ID" value="ENSPNAG00000020320.2"/>
</dbReference>
<feature type="transmembrane region" description="Helical" evidence="11">
    <location>
        <begin position="610"/>
        <end position="632"/>
    </location>
</feature>
<dbReference type="Pfam" id="PF00664">
    <property type="entry name" value="ABC_membrane"/>
    <property type="match status" value="2"/>
</dbReference>
<dbReference type="InterPro" id="IPR003593">
    <property type="entry name" value="AAA+_ATPase"/>
</dbReference>
<feature type="domain" description="ABC transmembrane type-1" evidence="13">
    <location>
        <begin position="624"/>
        <end position="919"/>
    </location>
</feature>
<keyword evidence="8 11" id="KW-1133">Transmembrane helix</keyword>